<evidence type="ECO:0000259" key="10">
    <source>
        <dbReference type="PROSITE" id="PS50002"/>
    </source>
</evidence>
<dbReference type="AlphaFoldDB" id="A0A368GCQ7"/>
<dbReference type="GO" id="GO:0014069">
    <property type="term" value="C:postsynaptic density"/>
    <property type="evidence" value="ECO:0007669"/>
    <property type="project" value="TreeGrafter"/>
</dbReference>
<feature type="compositionally biased region" description="Polar residues" evidence="9">
    <location>
        <begin position="332"/>
        <end position="360"/>
    </location>
</feature>
<dbReference type="Proteomes" id="UP000252519">
    <property type="component" value="Unassembled WGS sequence"/>
</dbReference>
<dbReference type="GO" id="GO:0005884">
    <property type="term" value="C:actin filament"/>
    <property type="evidence" value="ECO:0007669"/>
    <property type="project" value="TreeGrafter"/>
</dbReference>
<dbReference type="InterPro" id="IPR002108">
    <property type="entry name" value="ADF-H"/>
</dbReference>
<dbReference type="EMBL" id="JOJR01000278">
    <property type="protein sequence ID" value="RCN40577.1"/>
    <property type="molecule type" value="Genomic_DNA"/>
</dbReference>
<dbReference type="PANTHER" id="PTHR10829:SF25">
    <property type="entry name" value="DREBRIN-LIKE PROTEIN"/>
    <property type="match status" value="1"/>
</dbReference>
<gene>
    <name evidence="12" type="ORF">ANCCAN_13482</name>
</gene>
<evidence type="ECO:0000256" key="1">
    <source>
        <dbReference type="ARBA" id="ARBA00004245"/>
    </source>
</evidence>
<feature type="compositionally biased region" description="Polar residues" evidence="9">
    <location>
        <begin position="308"/>
        <end position="317"/>
    </location>
</feature>
<sequence length="489" mass="54448">MTLNFQKHGAAIQAAYDRVATSKTNDEWIILDYEGNSNVIKIGEEGDYGLDEFSTSFNSGRLQYGVIGVRLAKSALTKIVLVQWQGEGVPSARVASTTTHVDDVRRFLKSVHVVHYARSEIDVEPEVIRKEVAKLPATYATTGVSKLDTHAYLNGQSSVLQADTYYSAPTVVGSVYKPIKPHTDINIKERDEFWEKLKKEEASSKKTEEMARIEEKKRRESAEREAREAQRLAEEKQRKEEQERREAELRKKNDIQQHHVPSPSTPVVSAVKNNPLEKPHKTVVTGPSKLNSDRLGIFERKDEKLPSPTRTVSTSNHTVKKTEPPFHPSASPVYSSSGTISPSHDSVSSAGLSSFHSPNDSGYEAGASESPKPRENHLSSEPQAFTSINNSHPPPSSYYEEPPVEEPQTVHSSSTPSKVIPKYEDPPCDVSEGLRAIALWDYQAADSTEISFDPDDYITEIDQVDPGWWRGRGPKGDVGLFPANYVRLL</sequence>
<name>A0A368GCQ7_ANCCA</name>
<dbReference type="InterPro" id="IPR001452">
    <property type="entry name" value="SH3_domain"/>
</dbReference>
<feature type="domain" description="SH3" evidence="10">
    <location>
        <begin position="431"/>
        <end position="489"/>
    </location>
</feature>
<dbReference type="GO" id="GO:0030027">
    <property type="term" value="C:lamellipodium"/>
    <property type="evidence" value="ECO:0007669"/>
    <property type="project" value="TreeGrafter"/>
</dbReference>
<evidence type="ECO:0000256" key="9">
    <source>
        <dbReference type="SAM" id="MobiDB-lite"/>
    </source>
</evidence>
<evidence type="ECO:0000256" key="2">
    <source>
        <dbReference type="ARBA" id="ARBA00011039"/>
    </source>
</evidence>
<keyword evidence="6" id="KW-0009">Actin-binding</keyword>
<dbReference type="GO" id="GO:0098974">
    <property type="term" value="P:postsynaptic actin cytoskeleton organization"/>
    <property type="evidence" value="ECO:0007669"/>
    <property type="project" value="TreeGrafter"/>
</dbReference>
<dbReference type="InterPro" id="IPR029006">
    <property type="entry name" value="ADF-H/Gelsolin-like_dom_sf"/>
</dbReference>
<dbReference type="SUPFAM" id="SSF50044">
    <property type="entry name" value="SH3-domain"/>
    <property type="match status" value="1"/>
</dbReference>
<dbReference type="Pfam" id="PF14604">
    <property type="entry name" value="SH3_9"/>
    <property type="match status" value="1"/>
</dbReference>
<dbReference type="Gene3D" id="3.40.20.10">
    <property type="entry name" value="Severin"/>
    <property type="match status" value="1"/>
</dbReference>
<dbReference type="PRINTS" id="PR00452">
    <property type="entry name" value="SH3DOMAIN"/>
</dbReference>
<evidence type="ECO:0000256" key="4">
    <source>
        <dbReference type="ARBA" id="ARBA00022490"/>
    </source>
</evidence>
<evidence type="ECO:0000259" key="11">
    <source>
        <dbReference type="PROSITE" id="PS51263"/>
    </source>
</evidence>
<evidence type="ECO:0000256" key="8">
    <source>
        <dbReference type="PROSITE-ProRule" id="PRU00192"/>
    </source>
</evidence>
<dbReference type="GO" id="GO:0051015">
    <property type="term" value="F:actin filament binding"/>
    <property type="evidence" value="ECO:0007669"/>
    <property type="project" value="TreeGrafter"/>
</dbReference>
<feature type="region of interest" description="Disordered" evidence="9">
    <location>
        <begin position="199"/>
        <end position="425"/>
    </location>
</feature>
<dbReference type="STRING" id="29170.A0A368GCQ7"/>
<dbReference type="CDD" id="cd11960">
    <property type="entry name" value="SH3_Abp1_eu"/>
    <property type="match status" value="1"/>
</dbReference>
<dbReference type="PROSITE" id="PS50002">
    <property type="entry name" value="SH3"/>
    <property type="match status" value="1"/>
</dbReference>
<evidence type="ECO:0000256" key="7">
    <source>
        <dbReference type="ARBA" id="ARBA00023212"/>
    </source>
</evidence>
<evidence type="ECO:0000256" key="5">
    <source>
        <dbReference type="ARBA" id="ARBA00023054"/>
    </source>
</evidence>
<dbReference type="Gene3D" id="2.30.30.40">
    <property type="entry name" value="SH3 Domains"/>
    <property type="match status" value="1"/>
</dbReference>
<keyword evidence="5" id="KW-0175">Coiled coil</keyword>
<comment type="similarity">
    <text evidence="2">Belongs to the ABP1 family.</text>
</comment>
<evidence type="ECO:0000256" key="6">
    <source>
        <dbReference type="ARBA" id="ARBA00023203"/>
    </source>
</evidence>
<dbReference type="GO" id="GO:0030833">
    <property type="term" value="P:regulation of actin filament polymerization"/>
    <property type="evidence" value="ECO:0007669"/>
    <property type="project" value="TreeGrafter"/>
</dbReference>
<reference evidence="12 13" key="1">
    <citation type="submission" date="2014-10" db="EMBL/GenBank/DDBJ databases">
        <title>Draft genome of the hookworm Ancylostoma caninum.</title>
        <authorList>
            <person name="Mitreva M."/>
        </authorList>
    </citation>
    <scope>NUCLEOTIDE SEQUENCE [LARGE SCALE GENOMIC DNA]</scope>
    <source>
        <strain evidence="12 13">Baltimore</strain>
    </source>
</reference>
<comment type="caution">
    <text evidence="12">The sequence shown here is derived from an EMBL/GenBank/DDBJ whole genome shotgun (WGS) entry which is preliminary data.</text>
</comment>
<comment type="subcellular location">
    <subcellularLocation>
        <location evidence="1">Cytoplasm</location>
        <location evidence="1">Cytoskeleton</location>
    </subcellularLocation>
</comment>
<dbReference type="GO" id="GO:0030427">
    <property type="term" value="C:site of polarized growth"/>
    <property type="evidence" value="ECO:0007669"/>
    <property type="project" value="TreeGrafter"/>
</dbReference>
<dbReference type="FunFam" id="2.30.30.40:FF:000046">
    <property type="entry name" value="Drebrin-like protein isoform B"/>
    <property type="match status" value="1"/>
</dbReference>
<evidence type="ECO:0000256" key="3">
    <source>
        <dbReference type="ARBA" id="ARBA00022443"/>
    </source>
</evidence>
<keyword evidence="13" id="KW-1185">Reference proteome</keyword>
<feature type="domain" description="ADF-H" evidence="11">
    <location>
        <begin position="4"/>
        <end position="133"/>
    </location>
</feature>
<dbReference type="GO" id="GO:0030425">
    <property type="term" value="C:dendrite"/>
    <property type="evidence" value="ECO:0007669"/>
    <property type="project" value="TreeGrafter"/>
</dbReference>
<dbReference type="GO" id="GO:0045773">
    <property type="term" value="P:positive regulation of axon extension"/>
    <property type="evidence" value="ECO:0007669"/>
    <property type="project" value="TreeGrafter"/>
</dbReference>
<dbReference type="GO" id="GO:0045211">
    <property type="term" value="C:postsynaptic membrane"/>
    <property type="evidence" value="ECO:0007669"/>
    <property type="project" value="TreeGrafter"/>
</dbReference>
<dbReference type="SUPFAM" id="SSF55753">
    <property type="entry name" value="Actin depolymerizing proteins"/>
    <property type="match status" value="1"/>
</dbReference>
<dbReference type="GO" id="GO:0030864">
    <property type="term" value="C:cortical actin cytoskeleton"/>
    <property type="evidence" value="ECO:0007669"/>
    <property type="project" value="TreeGrafter"/>
</dbReference>
<keyword evidence="7" id="KW-0206">Cytoskeleton</keyword>
<dbReference type="PROSITE" id="PS51263">
    <property type="entry name" value="ADF_H"/>
    <property type="match status" value="1"/>
</dbReference>
<dbReference type="SMART" id="SM00102">
    <property type="entry name" value="ADF"/>
    <property type="match status" value="1"/>
</dbReference>
<dbReference type="InterPro" id="IPR035717">
    <property type="entry name" value="Drebrin-like_SH3"/>
</dbReference>
<feature type="compositionally biased region" description="Basic and acidic residues" evidence="9">
    <location>
        <begin position="199"/>
        <end position="257"/>
    </location>
</feature>
<dbReference type="GO" id="GO:0048812">
    <property type="term" value="P:neuron projection morphogenesis"/>
    <property type="evidence" value="ECO:0007669"/>
    <property type="project" value="TreeGrafter"/>
</dbReference>
<protein>
    <submittedName>
        <fullName evidence="12">SH3 domain protein</fullName>
    </submittedName>
</protein>
<feature type="compositionally biased region" description="Basic and acidic residues" evidence="9">
    <location>
        <begin position="296"/>
        <end position="305"/>
    </location>
</feature>
<evidence type="ECO:0000313" key="12">
    <source>
        <dbReference type="EMBL" id="RCN40577.1"/>
    </source>
</evidence>
<dbReference type="Pfam" id="PF00241">
    <property type="entry name" value="Cofilin_ADF"/>
    <property type="match status" value="1"/>
</dbReference>
<feature type="compositionally biased region" description="Polar residues" evidence="9">
    <location>
        <begin position="379"/>
        <end position="391"/>
    </location>
</feature>
<dbReference type="CDD" id="cd11281">
    <property type="entry name" value="ADF_drebrin_like"/>
    <property type="match status" value="1"/>
</dbReference>
<feature type="compositionally biased region" description="Low complexity" evidence="9">
    <location>
        <begin position="260"/>
        <end position="269"/>
    </location>
</feature>
<dbReference type="InterPro" id="IPR036028">
    <property type="entry name" value="SH3-like_dom_sf"/>
</dbReference>
<accession>A0A368GCQ7</accession>
<dbReference type="OrthoDB" id="5971719at2759"/>
<organism evidence="12 13">
    <name type="scientific">Ancylostoma caninum</name>
    <name type="common">Dog hookworm</name>
    <dbReference type="NCBI Taxonomy" id="29170"/>
    <lineage>
        <taxon>Eukaryota</taxon>
        <taxon>Metazoa</taxon>
        <taxon>Ecdysozoa</taxon>
        <taxon>Nematoda</taxon>
        <taxon>Chromadorea</taxon>
        <taxon>Rhabditida</taxon>
        <taxon>Rhabditina</taxon>
        <taxon>Rhabditomorpha</taxon>
        <taxon>Strongyloidea</taxon>
        <taxon>Ancylostomatidae</taxon>
        <taxon>Ancylostomatinae</taxon>
        <taxon>Ancylostoma</taxon>
    </lineage>
</organism>
<dbReference type="SMART" id="SM00326">
    <property type="entry name" value="SH3"/>
    <property type="match status" value="1"/>
</dbReference>
<evidence type="ECO:0000313" key="13">
    <source>
        <dbReference type="Proteomes" id="UP000252519"/>
    </source>
</evidence>
<proteinExistence type="inferred from homology"/>
<dbReference type="PANTHER" id="PTHR10829">
    <property type="entry name" value="CORTACTIN AND DREBRIN"/>
    <property type="match status" value="1"/>
</dbReference>
<keyword evidence="4" id="KW-0963">Cytoplasm</keyword>
<keyword evidence="3 8" id="KW-0728">SH3 domain</keyword>